<sequence>MRHFIEALTIATHPFGMCKAATTTELIALASLAQAGAARGL</sequence>
<proteinExistence type="predicted"/>
<name>A0ABD5CJE2_9BURK</name>
<evidence type="ECO:0000313" key="2">
    <source>
        <dbReference type="EMBL" id="MDR6207845.1"/>
    </source>
</evidence>
<protein>
    <submittedName>
        <fullName evidence="1">Uncharacterized protein</fullName>
    </submittedName>
</protein>
<dbReference type="EMBL" id="JAVIZN010000002">
    <property type="protein sequence ID" value="MDR6203999.1"/>
    <property type="molecule type" value="Genomic_DNA"/>
</dbReference>
<comment type="caution">
    <text evidence="1">The sequence shown here is derived from an EMBL/GenBank/DDBJ whole genome shotgun (WGS) entry which is preliminary data.</text>
</comment>
<dbReference type="RefSeq" id="WP_256211476.1">
    <property type="nucleotide sequence ID" value="NZ_JAVIZN010000002.1"/>
</dbReference>
<dbReference type="AlphaFoldDB" id="A0ABD5CJE2"/>
<evidence type="ECO:0000313" key="3">
    <source>
        <dbReference type="Proteomes" id="UP001245184"/>
    </source>
</evidence>
<gene>
    <name evidence="1" type="ORF">QF025_002719</name>
    <name evidence="2" type="ORF">QF025_006565</name>
</gene>
<accession>A0ABD5CJE2</accession>
<evidence type="ECO:0000313" key="1">
    <source>
        <dbReference type="EMBL" id="MDR6203999.1"/>
    </source>
</evidence>
<dbReference type="Proteomes" id="UP001245184">
    <property type="component" value="Unassembled WGS sequence"/>
</dbReference>
<dbReference type="EMBL" id="JAVIZN010000002">
    <property type="protein sequence ID" value="MDR6207845.1"/>
    <property type="molecule type" value="Genomic_DNA"/>
</dbReference>
<reference evidence="1 3" key="1">
    <citation type="submission" date="2023-08" db="EMBL/GenBank/DDBJ databases">
        <title>Genome sequencing of plant associated microbes to promote plant fitness in Sorghum bicolor and Oryza sativa.</title>
        <authorList>
            <person name="Coleman-Derr D."/>
        </authorList>
    </citation>
    <scope>NUCLEOTIDE SEQUENCE [LARGE SCALE GENOMIC DNA]</scope>
    <source>
        <strain evidence="1 3">SLBN-33</strain>
    </source>
</reference>
<organism evidence="1 3">
    <name type="scientific">Paraburkholderia graminis</name>
    <dbReference type="NCBI Taxonomy" id="60548"/>
    <lineage>
        <taxon>Bacteria</taxon>
        <taxon>Pseudomonadati</taxon>
        <taxon>Pseudomonadota</taxon>
        <taxon>Betaproteobacteria</taxon>
        <taxon>Burkholderiales</taxon>
        <taxon>Burkholderiaceae</taxon>
        <taxon>Paraburkholderia</taxon>
    </lineage>
</organism>